<dbReference type="PANTHER" id="PTHR34220:SF7">
    <property type="entry name" value="SENSOR HISTIDINE KINASE YPDA"/>
    <property type="match status" value="1"/>
</dbReference>
<dbReference type="AlphaFoldDB" id="W4QXZ4"/>
<dbReference type="Pfam" id="PF02518">
    <property type="entry name" value="HATPase_c"/>
    <property type="match status" value="1"/>
</dbReference>
<proteinExistence type="predicted"/>
<dbReference type="PANTHER" id="PTHR34220">
    <property type="entry name" value="SENSOR HISTIDINE KINASE YPDA"/>
    <property type="match status" value="1"/>
</dbReference>
<dbReference type="SUPFAM" id="SSF55874">
    <property type="entry name" value="ATPase domain of HSP90 chaperone/DNA topoisomerase II/histidine kinase"/>
    <property type="match status" value="1"/>
</dbReference>
<dbReference type="Proteomes" id="UP000018896">
    <property type="component" value="Unassembled WGS sequence"/>
</dbReference>
<feature type="domain" description="Histidine kinase/HSP90-like ATPase" evidence="1">
    <location>
        <begin position="67"/>
        <end position="160"/>
    </location>
</feature>
<accession>W4QXZ4</accession>
<dbReference type="InterPro" id="IPR010559">
    <property type="entry name" value="Sig_transdc_His_kin_internal"/>
</dbReference>
<name>W4QXZ4_HALA3</name>
<dbReference type="InterPro" id="IPR050640">
    <property type="entry name" value="Bact_2-comp_sensor_kinase"/>
</dbReference>
<dbReference type="EMBL" id="BAUV01000030">
    <property type="protein sequence ID" value="GAE36199.1"/>
    <property type="molecule type" value="Genomic_DNA"/>
</dbReference>
<reference evidence="3 4" key="1">
    <citation type="journal article" date="2014" name="Genome Announc.">
        <title>Draft Genome Sequences of Three Alkaliphilic Bacillus Strains, Bacillus wakoensis JCM 9140T, Bacillus akibai JCM 9157T, and Bacillus hemicellulosilyticus JCM 9152T.</title>
        <authorList>
            <person name="Yuki M."/>
            <person name="Oshima K."/>
            <person name="Suda W."/>
            <person name="Oshida Y."/>
            <person name="Kitamura K."/>
            <person name="Iida T."/>
            <person name="Hattori M."/>
            <person name="Ohkuma M."/>
        </authorList>
    </citation>
    <scope>NUCLEOTIDE SEQUENCE [LARGE SCALE GENOMIC DNA]</scope>
    <source>
        <strain evidence="3 4">JCM 9157</strain>
    </source>
</reference>
<sequence length="173" mass="19823">MSRMLELLGKMLRIGLSKGDSIITIEKELTYLDYYMRIQKIQLEDRFEFKIDSPKELEHYYIPKLTLQPFVENAVIHGFQDGRKGKVTISVQEEANHLIIKVIDNGIGFNTLTPSKNKLHTGGYGIRNVIERLDVYFGKETSVNVMNREEGGIMVLIRIPKVKEQSGIQHTTA</sequence>
<evidence type="ECO:0000259" key="2">
    <source>
        <dbReference type="Pfam" id="PF06580"/>
    </source>
</evidence>
<evidence type="ECO:0000313" key="3">
    <source>
        <dbReference type="EMBL" id="GAE36199.1"/>
    </source>
</evidence>
<dbReference type="Pfam" id="PF06580">
    <property type="entry name" value="His_kinase"/>
    <property type="match status" value="1"/>
</dbReference>
<organism evidence="3 4">
    <name type="scientific">Halalkalibacter akibai (strain ATCC 43226 / DSM 21942 / CIP 109018 / JCM 9157 / 1139)</name>
    <name type="common">Bacillus akibai</name>
    <dbReference type="NCBI Taxonomy" id="1236973"/>
    <lineage>
        <taxon>Bacteria</taxon>
        <taxon>Bacillati</taxon>
        <taxon>Bacillota</taxon>
        <taxon>Bacilli</taxon>
        <taxon>Bacillales</taxon>
        <taxon>Bacillaceae</taxon>
        <taxon>Halalkalibacter</taxon>
    </lineage>
</organism>
<protein>
    <submittedName>
        <fullName evidence="3">Two-component sensor histidine kinase</fullName>
    </submittedName>
</protein>
<comment type="caution">
    <text evidence="3">The sequence shown here is derived from an EMBL/GenBank/DDBJ whole genome shotgun (WGS) entry which is preliminary data.</text>
</comment>
<dbReference type="GO" id="GO:0000155">
    <property type="term" value="F:phosphorelay sensor kinase activity"/>
    <property type="evidence" value="ECO:0007669"/>
    <property type="project" value="InterPro"/>
</dbReference>
<keyword evidence="3" id="KW-0418">Kinase</keyword>
<dbReference type="STRING" id="1236973.JCM9157_3356"/>
<dbReference type="InterPro" id="IPR003594">
    <property type="entry name" value="HATPase_dom"/>
</dbReference>
<dbReference type="InterPro" id="IPR036890">
    <property type="entry name" value="HATPase_C_sf"/>
</dbReference>
<evidence type="ECO:0000313" key="4">
    <source>
        <dbReference type="Proteomes" id="UP000018896"/>
    </source>
</evidence>
<keyword evidence="3" id="KW-0808">Transferase</keyword>
<dbReference type="Gene3D" id="3.30.565.10">
    <property type="entry name" value="Histidine kinase-like ATPase, C-terminal domain"/>
    <property type="match status" value="1"/>
</dbReference>
<feature type="domain" description="Signal transduction histidine kinase internal region" evidence="2">
    <location>
        <begin position="2"/>
        <end position="47"/>
    </location>
</feature>
<dbReference type="eggNOG" id="COG2972">
    <property type="taxonomic scope" value="Bacteria"/>
</dbReference>
<keyword evidence="4" id="KW-1185">Reference proteome</keyword>
<evidence type="ECO:0000259" key="1">
    <source>
        <dbReference type="Pfam" id="PF02518"/>
    </source>
</evidence>
<dbReference type="GO" id="GO:0016020">
    <property type="term" value="C:membrane"/>
    <property type="evidence" value="ECO:0007669"/>
    <property type="project" value="InterPro"/>
</dbReference>
<gene>
    <name evidence="3" type="ORF">JCM9157_3356</name>
</gene>